<evidence type="ECO:0000256" key="2">
    <source>
        <dbReference type="ARBA" id="ARBA00006739"/>
    </source>
</evidence>
<evidence type="ECO:0000313" key="7">
    <source>
        <dbReference type="Proteomes" id="UP001058860"/>
    </source>
</evidence>
<keyword evidence="4 6" id="KW-0808">Transferase</keyword>
<sequence length="335" mass="37347">MSQLPLVSIVFLVYNRRDALLVSLRQMLEHSGYPADRLEVIVVDNASTDNPAEAIAREFPQVQVIRNPENAGAPGWNLGFAVATGDYVLILDDDAYLRPGALEAAVRAAQDEDAGLVSFSVVSSFDETHRLNDDWNTGLLSYWGCAALLSAPALRAVEGYDPDIFIWANEAELTMRLLDHGFSHLYLPDLEAVHMKEAIVEFEPRRYLVNARHHSYIAGKLMRPGDALLTVGNIVSQAAIDTIKEDRVAAGAVKEAVAGFATGWKRRRPVRPAVSSAYRRNFQPFISPLRFMRTPADRLRSRRGADAEAHRTDRFSSFYEERAAYYPTGRASLRL</sequence>
<evidence type="ECO:0000313" key="6">
    <source>
        <dbReference type="EMBL" id="UUY05029.1"/>
    </source>
</evidence>
<proteinExistence type="inferred from homology"/>
<dbReference type="EC" id="2.4.-.-" evidence="6"/>
<evidence type="ECO:0000256" key="3">
    <source>
        <dbReference type="ARBA" id="ARBA00022676"/>
    </source>
</evidence>
<keyword evidence="3 6" id="KW-0328">Glycosyltransferase</keyword>
<dbReference type="Gene3D" id="3.90.550.10">
    <property type="entry name" value="Spore Coat Polysaccharide Biosynthesis Protein SpsA, Chain A"/>
    <property type="match status" value="1"/>
</dbReference>
<feature type="domain" description="Glycosyltransferase 2-like" evidence="5">
    <location>
        <begin position="8"/>
        <end position="135"/>
    </location>
</feature>
<evidence type="ECO:0000256" key="1">
    <source>
        <dbReference type="ARBA" id="ARBA00004776"/>
    </source>
</evidence>
<comment type="pathway">
    <text evidence="1">Cell wall biogenesis; cell wall polysaccharide biosynthesis.</text>
</comment>
<reference evidence="7" key="1">
    <citation type="submission" date="2021-11" db="EMBL/GenBank/DDBJ databases">
        <title>Cultivation dependent microbiological survey of springs from the worlds oldest radium mine currently devoted to the extraction of radon-saturated water.</title>
        <authorList>
            <person name="Kapinusova G."/>
            <person name="Smrhova T."/>
            <person name="Strejcek M."/>
            <person name="Suman J."/>
            <person name="Jani K."/>
            <person name="Pajer P."/>
            <person name="Uhlik O."/>
        </authorList>
    </citation>
    <scope>NUCLEOTIDE SEQUENCE [LARGE SCALE GENOMIC DNA]</scope>
    <source>
        <strain evidence="7">J379</strain>
    </source>
</reference>
<comment type="similarity">
    <text evidence="2">Belongs to the glycosyltransferase 2 family.</text>
</comment>
<gene>
    <name evidence="6" type="ORF">LRS13_05725</name>
</gene>
<dbReference type="RefSeq" id="WP_353865497.1">
    <property type="nucleotide sequence ID" value="NZ_CP088295.1"/>
</dbReference>
<dbReference type="Pfam" id="PF00535">
    <property type="entry name" value="Glycos_transf_2"/>
    <property type="match status" value="1"/>
</dbReference>
<evidence type="ECO:0000259" key="5">
    <source>
        <dbReference type="Pfam" id="PF00535"/>
    </source>
</evidence>
<organism evidence="6 7">
    <name type="scientific">Svornostia abyssi</name>
    <dbReference type="NCBI Taxonomy" id="2898438"/>
    <lineage>
        <taxon>Bacteria</taxon>
        <taxon>Bacillati</taxon>
        <taxon>Actinomycetota</taxon>
        <taxon>Thermoleophilia</taxon>
        <taxon>Solirubrobacterales</taxon>
        <taxon>Baekduiaceae</taxon>
        <taxon>Svornostia</taxon>
    </lineage>
</organism>
<dbReference type="SUPFAM" id="SSF53448">
    <property type="entry name" value="Nucleotide-diphospho-sugar transferases"/>
    <property type="match status" value="1"/>
</dbReference>
<dbReference type="PANTHER" id="PTHR43179">
    <property type="entry name" value="RHAMNOSYLTRANSFERASE WBBL"/>
    <property type="match status" value="1"/>
</dbReference>
<protein>
    <submittedName>
        <fullName evidence="6">Glycosyltransferase</fullName>
        <ecNumber evidence="6">2.4.-.-</ecNumber>
    </submittedName>
</protein>
<keyword evidence="7" id="KW-1185">Reference proteome</keyword>
<dbReference type="InterPro" id="IPR001173">
    <property type="entry name" value="Glyco_trans_2-like"/>
</dbReference>
<dbReference type="EMBL" id="CP088295">
    <property type="protein sequence ID" value="UUY05029.1"/>
    <property type="molecule type" value="Genomic_DNA"/>
</dbReference>
<dbReference type="PANTHER" id="PTHR43179:SF12">
    <property type="entry name" value="GALACTOFURANOSYLTRANSFERASE GLFT2"/>
    <property type="match status" value="1"/>
</dbReference>
<evidence type="ECO:0000256" key="4">
    <source>
        <dbReference type="ARBA" id="ARBA00022679"/>
    </source>
</evidence>
<dbReference type="GO" id="GO:0016757">
    <property type="term" value="F:glycosyltransferase activity"/>
    <property type="evidence" value="ECO:0007669"/>
    <property type="project" value="UniProtKB-KW"/>
</dbReference>
<accession>A0ABY5PK92</accession>
<dbReference type="InterPro" id="IPR029044">
    <property type="entry name" value="Nucleotide-diphossugar_trans"/>
</dbReference>
<name>A0ABY5PK92_9ACTN</name>
<dbReference type="Proteomes" id="UP001058860">
    <property type="component" value="Chromosome"/>
</dbReference>